<dbReference type="Pfam" id="PF00078">
    <property type="entry name" value="RVT_1"/>
    <property type="match status" value="1"/>
</dbReference>
<accession>A0AAV2QA99</accession>
<dbReference type="PROSITE" id="PS50878">
    <property type="entry name" value="RT_POL"/>
    <property type="match status" value="1"/>
</dbReference>
<dbReference type="PANTHER" id="PTHR47027">
    <property type="entry name" value="REVERSE TRANSCRIPTASE DOMAIN-CONTAINING PROTEIN"/>
    <property type="match status" value="1"/>
</dbReference>
<evidence type="ECO:0000313" key="2">
    <source>
        <dbReference type="EMBL" id="CAL4076268.1"/>
    </source>
</evidence>
<feature type="non-terminal residue" evidence="2">
    <location>
        <position position="118"/>
    </location>
</feature>
<evidence type="ECO:0000313" key="3">
    <source>
        <dbReference type="Proteomes" id="UP001497623"/>
    </source>
</evidence>
<dbReference type="InterPro" id="IPR000477">
    <property type="entry name" value="RT_dom"/>
</dbReference>
<proteinExistence type="predicted"/>
<gene>
    <name evidence="2" type="ORF">MNOR_LOCUS10097</name>
</gene>
<sequence length="118" mass="13792">MPGYLVRILIFWYTDQKMSIRWGRMMSDSFNVSNGVRQGGILSPYLFNMYMKGLSLRLKKLNAGCKMANLTINHIFFAEDLALLCPSQRGLQELLEICEKYAHEHEIKFNTKKVWLAR</sequence>
<dbReference type="AlphaFoldDB" id="A0AAV2QA99"/>
<organism evidence="2 3">
    <name type="scientific">Meganyctiphanes norvegica</name>
    <name type="common">Northern krill</name>
    <name type="synonym">Thysanopoda norvegica</name>
    <dbReference type="NCBI Taxonomy" id="48144"/>
    <lineage>
        <taxon>Eukaryota</taxon>
        <taxon>Metazoa</taxon>
        <taxon>Ecdysozoa</taxon>
        <taxon>Arthropoda</taxon>
        <taxon>Crustacea</taxon>
        <taxon>Multicrustacea</taxon>
        <taxon>Malacostraca</taxon>
        <taxon>Eumalacostraca</taxon>
        <taxon>Eucarida</taxon>
        <taxon>Euphausiacea</taxon>
        <taxon>Euphausiidae</taxon>
        <taxon>Meganyctiphanes</taxon>
    </lineage>
</organism>
<protein>
    <recommendedName>
        <fullName evidence="1">Reverse transcriptase domain-containing protein</fullName>
    </recommendedName>
</protein>
<keyword evidence="3" id="KW-1185">Reference proteome</keyword>
<name>A0AAV2QA99_MEGNR</name>
<evidence type="ECO:0000259" key="1">
    <source>
        <dbReference type="PROSITE" id="PS50878"/>
    </source>
</evidence>
<dbReference type="Proteomes" id="UP001497623">
    <property type="component" value="Unassembled WGS sequence"/>
</dbReference>
<reference evidence="2 3" key="1">
    <citation type="submission" date="2024-05" db="EMBL/GenBank/DDBJ databases">
        <authorList>
            <person name="Wallberg A."/>
        </authorList>
    </citation>
    <scope>NUCLEOTIDE SEQUENCE [LARGE SCALE GENOMIC DNA]</scope>
</reference>
<feature type="domain" description="Reverse transcriptase" evidence="1">
    <location>
        <begin position="1"/>
        <end position="118"/>
    </location>
</feature>
<comment type="caution">
    <text evidence="2">The sequence shown here is derived from an EMBL/GenBank/DDBJ whole genome shotgun (WGS) entry which is preliminary data.</text>
</comment>
<dbReference type="PANTHER" id="PTHR47027:SF20">
    <property type="entry name" value="REVERSE TRANSCRIPTASE-LIKE PROTEIN WITH RNA-DIRECTED DNA POLYMERASE DOMAIN"/>
    <property type="match status" value="1"/>
</dbReference>
<dbReference type="EMBL" id="CAXKWB010005014">
    <property type="protein sequence ID" value="CAL4076268.1"/>
    <property type="molecule type" value="Genomic_DNA"/>
</dbReference>